<reference evidence="2" key="1">
    <citation type="journal article" date="2019" name="Int. J. Syst. Evol. Microbiol.">
        <title>The Global Catalogue of Microorganisms (GCM) 10K type strain sequencing project: providing services to taxonomists for standard genome sequencing and annotation.</title>
        <authorList>
            <consortium name="The Broad Institute Genomics Platform"/>
            <consortium name="The Broad Institute Genome Sequencing Center for Infectious Disease"/>
            <person name="Wu L."/>
            <person name="Ma J."/>
        </authorList>
    </citation>
    <scope>NUCLEOTIDE SEQUENCE [LARGE SCALE GENOMIC DNA]</scope>
    <source>
        <strain evidence="2">CGMCC 1.18578</strain>
    </source>
</reference>
<evidence type="ECO:0008006" key="3">
    <source>
        <dbReference type="Google" id="ProtNLM"/>
    </source>
</evidence>
<dbReference type="InterPro" id="IPR043519">
    <property type="entry name" value="NT_sf"/>
</dbReference>
<gene>
    <name evidence="1" type="ORF">ACFPQ4_02755</name>
</gene>
<organism evidence="1 2">
    <name type="scientific">Cohnella yongneupensis</name>
    <dbReference type="NCBI Taxonomy" id="425006"/>
    <lineage>
        <taxon>Bacteria</taxon>
        <taxon>Bacillati</taxon>
        <taxon>Bacillota</taxon>
        <taxon>Bacilli</taxon>
        <taxon>Bacillales</taxon>
        <taxon>Paenibacillaceae</taxon>
        <taxon>Cohnella</taxon>
    </lineage>
</organism>
<name>A0ABW0QW75_9BACL</name>
<comment type="caution">
    <text evidence="1">The sequence shown here is derived from an EMBL/GenBank/DDBJ whole genome shotgun (WGS) entry which is preliminary data.</text>
</comment>
<sequence length="174" mass="19381">MNQKIENLLAVTKRLEKSEIPYALGGSGLLLSFDLTNTVRDWDITTNASIEDVLNSLSGLHIEEITSGDYPFASSFKLLIHENDPQVELIGDFTIQTDNGICKIPTIPDSRWEGVKVGSPEAWYVAYSLMERIEKANLLLSYLKNNGANALTIEKLVEEPLPDVVVKNLYSLLK</sequence>
<keyword evidence="2" id="KW-1185">Reference proteome</keyword>
<accession>A0ABW0QW75</accession>
<dbReference type="Gene3D" id="3.30.460.40">
    <property type="match status" value="1"/>
</dbReference>
<dbReference type="Proteomes" id="UP001596108">
    <property type="component" value="Unassembled WGS sequence"/>
</dbReference>
<protein>
    <recommendedName>
        <fullName evidence="3">Nucleotidyltransferase AbiEii toxin of type IV toxin-antitoxin system</fullName>
    </recommendedName>
</protein>
<dbReference type="EMBL" id="JBHSNC010000010">
    <property type="protein sequence ID" value="MFC5528370.1"/>
    <property type="molecule type" value="Genomic_DNA"/>
</dbReference>
<evidence type="ECO:0000313" key="2">
    <source>
        <dbReference type="Proteomes" id="UP001596108"/>
    </source>
</evidence>
<dbReference type="SUPFAM" id="SSF81301">
    <property type="entry name" value="Nucleotidyltransferase"/>
    <property type="match status" value="1"/>
</dbReference>
<evidence type="ECO:0000313" key="1">
    <source>
        <dbReference type="EMBL" id="MFC5528370.1"/>
    </source>
</evidence>
<dbReference type="RefSeq" id="WP_378110203.1">
    <property type="nucleotide sequence ID" value="NZ_JBHSNC010000010.1"/>
</dbReference>
<proteinExistence type="predicted"/>